<comment type="caution">
    <text evidence="1">The sequence shown here is derived from an EMBL/GenBank/DDBJ whole genome shotgun (WGS) entry which is preliminary data.</text>
</comment>
<accession>A0A9Q3F506</accession>
<dbReference type="OrthoDB" id="2801544at2759"/>
<evidence type="ECO:0000313" key="1">
    <source>
        <dbReference type="EMBL" id="MBW0530526.1"/>
    </source>
</evidence>
<dbReference type="EMBL" id="AVOT02036084">
    <property type="protein sequence ID" value="MBW0530526.1"/>
    <property type="molecule type" value="Genomic_DNA"/>
</dbReference>
<dbReference type="AlphaFoldDB" id="A0A9Q3F506"/>
<proteinExistence type="predicted"/>
<reference evidence="1" key="1">
    <citation type="submission" date="2021-03" db="EMBL/GenBank/DDBJ databases">
        <title>Draft genome sequence of rust myrtle Austropuccinia psidii MF-1, a brazilian biotype.</title>
        <authorList>
            <person name="Quecine M.C."/>
            <person name="Pachon D.M.R."/>
            <person name="Bonatelli M.L."/>
            <person name="Correr F.H."/>
            <person name="Franceschini L.M."/>
            <person name="Leite T.F."/>
            <person name="Margarido G.R.A."/>
            <person name="Almeida C.A."/>
            <person name="Ferrarezi J.A."/>
            <person name="Labate C.A."/>
        </authorList>
    </citation>
    <scope>NUCLEOTIDE SEQUENCE</scope>
    <source>
        <strain evidence="1">MF-1</strain>
    </source>
</reference>
<organism evidence="1 2">
    <name type="scientific">Austropuccinia psidii MF-1</name>
    <dbReference type="NCBI Taxonomy" id="1389203"/>
    <lineage>
        <taxon>Eukaryota</taxon>
        <taxon>Fungi</taxon>
        <taxon>Dikarya</taxon>
        <taxon>Basidiomycota</taxon>
        <taxon>Pucciniomycotina</taxon>
        <taxon>Pucciniomycetes</taxon>
        <taxon>Pucciniales</taxon>
        <taxon>Sphaerophragmiaceae</taxon>
        <taxon>Austropuccinia</taxon>
    </lineage>
</organism>
<keyword evidence="2" id="KW-1185">Reference proteome</keyword>
<protein>
    <submittedName>
        <fullName evidence="1">Uncharacterized protein</fullName>
    </submittedName>
</protein>
<evidence type="ECO:0000313" key="2">
    <source>
        <dbReference type="Proteomes" id="UP000765509"/>
    </source>
</evidence>
<name>A0A9Q3F506_9BASI</name>
<gene>
    <name evidence="1" type="ORF">O181_070241</name>
</gene>
<sequence length="115" mass="13316">MSTLYSHISRFKLDASFISCCFIIDFQAKTDTITQWIRPPHAIIQTPLLPHQKTRLAFFWDQEIPNGQSAHTLWATSPPGSTFDARHIITNNVVSSFESFRPIHLLEDCLRMIWD</sequence>
<dbReference type="Proteomes" id="UP000765509">
    <property type="component" value="Unassembled WGS sequence"/>
</dbReference>